<gene>
    <name evidence="1" type="ORF">JJ685_16615</name>
</gene>
<reference evidence="1 2" key="1">
    <citation type="journal article" date="2017" name="Int. J. Syst. Evol. Microbiol.">
        <title>Ramlibacter monticola sp. nov., isolated from forest soil.</title>
        <authorList>
            <person name="Chaudhary D.K."/>
            <person name="Kim J."/>
        </authorList>
    </citation>
    <scope>NUCLEOTIDE SEQUENCE [LARGE SCALE GENOMIC DNA]</scope>
    <source>
        <strain evidence="1 2">KACC 19175</strain>
    </source>
</reference>
<keyword evidence="2" id="KW-1185">Reference proteome</keyword>
<evidence type="ECO:0000313" key="1">
    <source>
        <dbReference type="EMBL" id="MBL0392761.1"/>
    </source>
</evidence>
<dbReference type="Proteomes" id="UP000599109">
    <property type="component" value="Unassembled WGS sequence"/>
</dbReference>
<name>A0A937CTX3_9BURK</name>
<evidence type="ECO:0000313" key="2">
    <source>
        <dbReference type="Proteomes" id="UP000599109"/>
    </source>
</evidence>
<sequence length="182" mass="20341">MRVPKGRGQPVLYLDFDGVLSNANVWWHPRRGAYLRAPEPYVLFQHAALLEEMLEPYPHVRIVLSTSWVLRYRCAGAAKRLPAGLRTRVIGATYHSEMGEDRFLRLSRGEQVTQDVLRRDPGSWLALDDDATGWPAWALPNLLLTDPNEGISPPHLQAALRSQLVRLATPLSGEAPISAICS</sequence>
<dbReference type="EMBL" id="JAEQNE010000003">
    <property type="protein sequence ID" value="MBL0392761.1"/>
    <property type="molecule type" value="Genomic_DNA"/>
</dbReference>
<proteinExistence type="predicted"/>
<organism evidence="1 2">
    <name type="scientific">Ramlibacter monticola</name>
    <dbReference type="NCBI Taxonomy" id="1926872"/>
    <lineage>
        <taxon>Bacteria</taxon>
        <taxon>Pseudomonadati</taxon>
        <taxon>Pseudomonadota</taxon>
        <taxon>Betaproteobacteria</taxon>
        <taxon>Burkholderiales</taxon>
        <taxon>Comamonadaceae</taxon>
        <taxon>Ramlibacter</taxon>
    </lineage>
</organism>
<dbReference type="Pfam" id="PF18143">
    <property type="entry name" value="HAD_SAK_2"/>
    <property type="match status" value="1"/>
</dbReference>
<comment type="caution">
    <text evidence="1">The sequence shown here is derived from an EMBL/GenBank/DDBJ whole genome shotgun (WGS) entry which is preliminary data.</text>
</comment>
<dbReference type="AlphaFoldDB" id="A0A937CTX3"/>
<dbReference type="RefSeq" id="WP_201675366.1">
    <property type="nucleotide sequence ID" value="NZ_JAEQNE010000003.1"/>
</dbReference>
<protein>
    <submittedName>
        <fullName evidence="1">Uncharacterized protein</fullName>
    </submittedName>
</protein>
<accession>A0A937CTX3</accession>